<dbReference type="Gene3D" id="1.10.443.10">
    <property type="entry name" value="Intergrase catalytic core"/>
    <property type="match status" value="1"/>
</dbReference>
<dbReference type="Gene3D" id="1.10.150.130">
    <property type="match status" value="1"/>
</dbReference>
<reference evidence="6 7" key="1">
    <citation type="submission" date="2019-02" db="EMBL/GenBank/DDBJ databases">
        <title>Genomic plasticity associated with the antimicrobial resistance in Vibrio cholerae.</title>
        <authorList>
            <person name="Verma J."/>
            <person name="Bag S."/>
            <person name="Saha B."/>
            <person name="Kumar P."/>
            <person name="Ghosh T.S."/>
            <person name="Dayal M."/>
            <person name="Senapati T."/>
            <person name="Mehra S."/>
            <person name="Dey P."/>
            <person name="Desigamani A."/>
            <person name="Kumar D."/>
            <person name="Rana P."/>
            <person name="Kumar B."/>
            <person name="Maiti T.K."/>
            <person name="Sharma N.C."/>
            <person name="Bhadra R.K."/>
            <person name="Mutreja A."/>
            <person name="Nair G.B."/>
            <person name="Ramamurthy T."/>
            <person name="Das B."/>
        </authorList>
    </citation>
    <scope>NUCLEOTIDE SEQUENCE [LARGE SCALE GENOMIC DNA]</scope>
    <source>
        <strain evidence="6 7">IDH06781</strain>
    </source>
</reference>
<proteinExistence type="inferred from homology"/>
<dbReference type="PANTHER" id="PTHR30629">
    <property type="entry name" value="PROPHAGE INTEGRASE"/>
    <property type="match status" value="1"/>
</dbReference>
<dbReference type="InterPro" id="IPR011010">
    <property type="entry name" value="DNA_brk_join_enz"/>
</dbReference>
<dbReference type="AlphaFoldDB" id="A0A7Z7VK72"/>
<protein>
    <recommendedName>
        <fullName evidence="5">Tyr recombinase domain-containing protein</fullName>
    </recommendedName>
</protein>
<dbReference type="PROSITE" id="PS51898">
    <property type="entry name" value="TYR_RECOMBINASE"/>
    <property type="match status" value="1"/>
</dbReference>
<dbReference type="SUPFAM" id="SSF56349">
    <property type="entry name" value="DNA breaking-rejoining enzymes"/>
    <property type="match status" value="1"/>
</dbReference>
<dbReference type="Proteomes" id="UP000294145">
    <property type="component" value="Unassembled WGS sequence"/>
</dbReference>
<evidence type="ECO:0000256" key="2">
    <source>
        <dbReference type="ARBA" id="ARBA00022908"/>
    </source>
</evidence>
<evidence type="ECO:0000313" key="7">
    <source>
        <dbReference type="Proteomes" id="UP000294145"/>
    </source>
</evidence>
<dbReference type="EMBL" id="SISP01000032">
    <property type="protein sequence ID" value="TBM39765.1"/>
    <property type="molecule type" value="Genomic_DNA"/>
</dbReference>
<organism evidence="6 7">
    <name type="scientific">Vibrio cholerae</name>
    <dbReference type="NCBI Taxonomy" id="666"/>
    <lineage>
        <taxon>Bacteria</taxon>
        <taxon>Pseudomonadati</taxon>
        <taxon>Pseudomonadota</taxon>
        <taxon>Gammaproteobacteria</taxon>
        <taxon>Vibrionales</taxon>
        <taxon>Vibrionaceae</taxon>
        <taxon>Vibrio</taxon>
    </lineage>
</organism>
<evidence type="ECO:0000313" key="6">
    <source>
        <dbReference type="EMBL" id="TBM39765.1"/>
    </source>
</evidence>
<keyword evidence="3" id="KW-0238">DNA-binding</keyword>
<accession>A0A7Z7VK72</accession>
<dbReference type="InterPro" id="IPR010998">
    <property type="entry name" value="Integrase_recombinase_N"/>
</dbReference>
<comment type="similarity">
    <text evidence="1">Belongs to the 'phage' integrase family.</text>
</comment>
<evidence type="ECO:0000256" key="3">
    <source>
        <dbReference type="ARBA" id="ARBA00023125"/>
    </source>
</evidence>
<sequence>MVGGVIEVRMKTKVVTFSERTIKAERAGSAFTLRDPAFPLRFRFHQSRKTGSWYVIRRDKWHFLDHWPVLTFEAVKAILPEKLALLAVNPKANLRHSDFECVNDVLTWYQGRIEKDAHRSKNRKATIRSAIKCHLMPRIGELAIDALNRQVIDDALIWPLQEHHSLASVKSVLAVLKQAFKQAEKLGRVDRNPLASIVFTDFISVPIKEKDGRLFASSMESLFECLTSSDRVTQCLVIMLIGHATRITETLCAKWSHIDLVDRYWRIPMGDTKTHDWHKLPLTDQMVAFLSDYRDWQRAQGYRGVFVFPGHGHAKPLSYSASRTLIKKVSQGEWSAHDCRKATKTIMTSVLSINDAVSERILNHSMSSLRKAYDQGLYDVPMLEALTKYHDWLDTRGFKSLRGETETRSTRSINHHELNAHAA</sequence>
<feature type="domain" description="Tyr recombinase" evidence="5">
    <location>
        <begin position="209"/>
        <end position="388"/>
    </location>
</feature>
<evidence type="ECO:0000259" key="5">
    <source>
        <dbReference type="PROSITE" id="PS51898"/>
    </source>
</evidence>
<comment type="caution">
    <text evidence="6">The sequence shown here is derived from an EMBL/GenBank/DDBJ whole genome shotgun (WGS) entry which is preliminary data.</text>
</comment>
<evidence type="ECO:0000256" key="4">
    <source>
        <dbReference type="ARBA" id="ARBA00023172"/>
    </source>
</evidence>
<gene>
    <name evidence="6" type="ORF">EYB64_16125</name>
</gene>
<dbReference type="InterPro" id="IPR050808">
    <property type="entry name" value="Phage_Integrase"/>
</dbReference>
<dbReference type="PANTHER" id="PTHR30629:SF6">
    <property type="entry name" value="PROPHAGE INTEGRASE INTA-RELATED"/>
    <property type="match status" value="1"/>
</dbReference>
<evidence type="ECO:0000256" key="1">
    <source>
        <dbReference type="ARBA" id="ARBA00008857"/>
    </source>
</evidence>
<dbReference type="GO" id="GO:0006310">
    <property type="term" value="P:DNA recombination"/>
    <property type="evidence" value="ECO:0007669"/>
    <property type="project" value="UniProtKB-KW"/>
</dbReference>
<dbReference type="InterPro" id="IPR002104">
    <property type="entry name" value="Integrase_catalytic"/>
</dbReference>
<dbReference type="GO" id="GO:0003677">
    <property type="term" value="F:DNA binding"/>
    <property type="evidence" value="ECO:0007669"/>
    <property type="project" value="UniProtKB-KW"/>
</dbReference>
<dbReference type="Pfam" id="PF00589">
    <property type="entry name" value="Phage_integrase"/>
    <property type="match status" value="1"/>
</dbReference>
<dbReference type="InterPro" id="IPR013762">
    <property type="entry name" value="Integrase-like_cat_sf"/>
</dbReference>
<keyword evidence="4" id="KW-0233">DNA recombination</keyword>
<dbReference type="GO" id="GO:0015074">
    <property type="term" value="P:DNA integration"/>
    <property type="evidence" value="ECO:0007669"/>
    <property type="project" value="UniProtKB-KW"/>
</dbReference>
<keyword evidence="2" id="KW-0229">DNA integration</keyword>
<name>A0A7Z7VK72_VIBCL</name>